<reference evidence="9 10" key="1">
    <citation type="submission" date="2020-12" db="EMBL/GenBank/DDBJ databases">
        <authorList>
            <person name="Lu T."/>
            <person name="Wang Q."/>
            <person name="Han X."/>
        </authorList>
    </citation>
    <scope>NUCLEOTIDE SEQUENCE [LARGE SCALE GENOMIC DNA]</scope>
    <source>
        <strain evidence="9 10">WQ 585</strain>
    </source>
</reference>
<comment type="subunit">
    <text evidence="7">Homodimer.</text>
</comment>
<dbReference type="InterPro" id="IPR029001">
    <property type="entry name" value="ITPase-like_fam"/>
</dbReference>
<keyword evidence="2 7" id="KW-0479">Metal-binding</keyword>
<dbReference type="SUPFAM" id="SSF52972">
    <property type="entry name" value="ITPase-like"/>
    <property type="match status" value="1"/>
</dbReference>
<dbReference type="Pfam" id="PF01725">
    <property type="entry name" value="Ham1p_like"/>
    <property type="match status" value="1"/>
</dbReference>
<comment type="catalytic activity">
    <reaction evidence="7">
        <text>dITP + H2O = dIMP + diphosphate + H(+)</text>
        <dbReference type="Rhea" id="RHEA:28342"/>
        <dbReference type="ChEBI" id="CHEBI:15377"/>
        <dbReference type="ChEBI" id="CHEBI:15378"/>
        <dbReference type="ChEBI" id="CHEBI:33019"/>
        <dbReference type="ChEBI" id="CHEBI:61194"/>
        <dbReference type="ChEBI" id="CHEBI:61382"/>
        <dbReference type="EC" id="3.6.1.66"/>
    </reaction>
</comment>
<evidence type="ECO:0000256" key="6">
    <source>
        <dbReference type="ARBA" id="ARBA00023080"/>
    </source>
</evidence>
<organism evidence="9 10">
    <name type="scientific">Advenella mandrilli</name>
    <dbReference type="NCBI Taxonomy" id="2800330"/>
    <lineage>
        <taxon>Bacteria</taxon>
        <taxon>Pseudomonadati</taxon>
        <taxon>Pseudomonadota</taxon>
        <taxon>Betaproteobacteria</taxon>
        <taxon>Burkholderiales</taxon>
        <taxon>Alcaligenaceae</taxon>
    </lineage>
</organism>
<keyword evidence="10" id="KW-1185">Reference proteome</keyword>
<proteinExistence type="inferred from homology"/>
<feature type="active site" description="Proton acceptor" evidence="7">
    <location>
        <position position="75"/>
    </location>
</feature>
<evidence type="ECO:0000256" key="7">
    <source>
        <dbReference type="HAMAP-Rule" id="MF_01405"/>
    </source>
</evidence>
<keyword evidence="3 7" id="KW-0547">Nucleotide-binding</keyword>
<evidence type="ECO:0000256" key="2">
    <source>
        <dbReference type="ARBA" id="ARBA00022723"/>
    </source>
</evidence>
<comment type="catalytic activity">
    <reaction evidence="7">
        <text>ITP + H2O = IMP + diphosphate + H(+)</text>
        <dbReference type="Rhea" id="RHEA:29399"/>
        <dbReference type="ChEBI" id="CHEBI:15377"/>
        <dbReference type="ChEBI" id="CHEBI:15378"/>
        <dbReference type="ChEBI" id="CHEBI:33019"/>
        <dbReference type="ChEBI" id="CHEBI:58053"/>
        <dbReference type="ChEBI" id="CHEBI:61402"/>
        <dbReference type="EC" id="3.6.1.66"/>
    </reaction>
</comment>
<dbReference type="CDD" id="cd00515">
    <property type="entry name" value="HAM1"/>
    <property type="match status" value="1"/>
</dbReference>
<keyword evidence="5 7" id="KW-0460">Magnesium</keyword>
<feature type="binding site" evidence="7">
    <location>
        <begin position="161"/>
        <end position="164"/>
    </location>
    <ligand>
        <name>substrate</name>
    </ligand>
</feature>
<dbReference type="PANTHER" id="PTHR11067:SF9">
    <property type="entry name" value="INOSINE TRIPHOSPHATE PYROPHOSPHATASE"/>
    <property type="match status" value="1"/>
</dbReference>
<dbReference type="EC" id="3.6.1.66" evidence="7"/>
<dbReference type="EMBL" id="JAENGP010000008">
    <property type="protein sequence ID" value="MBK1781172.1"/>
    <property type="molecule type" value="Genomic_DNA"/>
</dbReference>
<evidence type="ECO:0000256" key="8">
    <source>
        <dbReference type="RuleBase" id="RU003781"/>
    </source>
</evidence>
<evidence type="ECO:0000256" key="1">
    <source>
        <dbReference type="ARBA" id="ARBA00008023"/>
    </source>
</evidence>
<comment type="cofactor">
    <cofactor evidence="7">
        <name>Mg(2+)</name>
        <dbReference type="ChEBI" id="CHEBI:18420"/>
    </cofactor>
    <text evidence="7">Binds 1 Mg(2+) ion per subunit.</text>
</comment>
<feature type="binding site" evidence="7">
    <location>
        <position position="184"/>
    </location>
    <ligand>
        <name>substrate</name>
    </ligand>
</feature>
<feature type="binding site" evidence="7">
    <location>
        <position position="76"/>
    </location>
    <ligand>
        <name>substrate</name>
    </ligand>
</feature>
<feature type="binding site" evidence="7">
    <location>
        <position position="75"/>
    </location>
    <ligand>
        <name>Mg(2+)</name>
        <dbReference type="ChEBI" id="CHEBI:18420"/>
    </ligand>
</feature>
<dbReference type="Gene3D" id="3.90.950.10">
    <property type="match status" value="1"/>
</dbReference>
<gene>
    <name evidence="9" type="primary">rdgB</name>
    <name evidence="9" type="ORF">JHL22_08080</name>
</gene>
<comment type="function">
    <text evidence="7">Pyrophosphatase that catalyzes the hydrolysis of nucleoside triphosphates to their monophosphate derivatives, with a high preference for the non-canonical purine nucleotides XTP (xanthosine triphosphate), dITP (deoxyinosine triphosphate) and ITP. Seems to function as a house-cleaning enzyme that removes non-canonical purine nucleotides from the nucleotide pool, thus preventing their incorporation into DNA/RNA and avoiding chromosomal lesions.</text>
</comment>
<accession>A0ABS1EB87</accession>
<dbReference type="HAMAP" id="MF_01405">
    <property type="entry name" value="Non_canon_purine_NTPase"/>
    <property type="match status" value="1"/>
</dbReference>
<evidence type="ECO:0000256" key="5">
    <source>
        <dbReference type="ARBA" id="ARBA00022842"/>
    </source>
</evidence>
<evidence type="ECO:0000313" key="10">
    <source>
        <dbReference type="Proteomes" id="UP000635316"/>
    </source>
</evidence>
<keyword evidence="4 7" id="KW-0378">Hydrolase</keyword>
<feature type="binding site" evidence="7">
    <location>
        <begin position="189"/>
        <end position="190"/>
    </location>
    <ligand>
        <name>substrate</name>
    </ligand>
</feature>
<evidence type="ECO:0000256" key="3">
    <source>
        <dbReference type="ARBA" id="ARBA00022741"/>
    </source>
</evidence>
<evidence type="ECO:0000313" key="9">
    <source>
        <dbReference type="EMBL" id="MBK1781172.1"/>
    </source>
</evidence>
<dbReference type="Proteomes" id="UP000635316">
    <property type="component" value="Unassembled WGS sequence"/>
</dbReference>
<dbReference type="InterPro" id="IPR002637">
    <property type="entry name" value="RdgB/HAM1"/>
</dbReference>
<evidence type="ECO:0000256" key="4">
    <source>
        <dbReference type="ARBA" id="ARBA00022801"/>
    </source>
</evidence>
<keyword evidence="6 7" id="KW-0546">Nucleotide metabolism</keyword>
<dbReference type="PANTHER" id="PTHR11067">
    <property type="entry name" value="INOSINE TRIPHOSPHATE PYROPHOSPHATASE/HAM1 PROTEIN"/>
    <property type="match status" value="1"/>
</dbReference>
<dbReference type="NCBIfam" id="TIGR00042">
    <property type="entry name" value="RdgB/HAM1 family non-canonical purine NTP pyrophosphatase"/>
    <property type="match status" value="1"/>
</dbReference>
<protein>
    <recommendedName>
        <fullName evidence="7">dITP/XTP pyrophosphatase</fullName>
        <ecNumber evidence="7">3.6.1.66</ecNumber>
    </recommendedName>
    <alternativeName>
        <fullName evidence="7">Non-canonical purine NTP pyrophosphatase</fullName>
    </alternativeName>
    <alternativeName>
        <fullName evidence="7">Non-standard purine NTP pyrophosphatase</fullName>
    </alternativeName>
    <alternativeName>
        <fullName evidence="7">Nucleoside-triphosphate diphosphatase</fullName>
    </alternativeName>
    <alternativeName>
        <fullName evidence="7">Nucleoside-triphosphate pyrophosphatase</fullName>
        <shortName evidence="7">NTPase</shortName>
    </alternativeName>
</protein>
<feature type="binding site" evidence="7">
    <location>
        <begin position="14"/>
        <end position="19"/>
    </location>
    <ligand>
        <name>substrate</name>
    </ligand>
</feature>
<name>A0ABS1EB87_9BURK</name>
<comment type="similarity">
    <text evidence="1 7 8">Belongs to the HAM1 NTPase family.</text>
</comment>
<dbReference type="InterPro" id="IPR020922">
    <property type="entry name" value="dITP/XTP_pyrophosphatase"/>
</dbReference>
<sequence>MVVVSFKGKVVLASNNQGKLKEFKALFEPLGITLVPQGELGVPEAEEPFDTFVENALAKARHASKCTGLPAIADDSGLTVNALGGAPGVLSARYATLFGEEKSDQNNNLRLLKELANQSDRSAAYIALLVFVRSEADPCPIIAQGVWKGEIATQAAGSNGFGYDPYFYLPELGCTAAELAPEVKNRQSHRAIALKKLLAELQA</sequence>
<comment type="caution">
    <text evidence="9">The sequence shown here is derived from an EMBL/GenBank/DDBJ whole genome shotgun (WGS) entry which is preliminary data.</text>
</comment>
<comment type="catalytic activity">
    <reaction evidence="7">
        <text>XTP + H2O = XMP + diphosphate + H(+)</text>
        <dbReference type="Rhea" id="RHEA:28610"/>
        <dbReference type="ChEBI" id="CHEBI:15377"/>
        <dbReference type="ChEBI" id="CHEBI:15378"/>
        <dbReference type="ChEBI" id="CHEBI:33019"/>
        <dbReference type="ChEBI" id="CHEBI:57464"/>
        <dbReference type="ChEBI" id="CHEBI:61314"/>
        <dbReference type="EC" id="3.6.1.66"/>
    </reaction>
</comment>
<feature type="binding site" evidence="7">
    <location>
        <position position="46"/>
    </location>
    <ligand>
        <name>Mg(2+)</name>
        <dbReference type="ChEBI" id="CHEBI:18420"/>
    </ligand>
</feature>